<dbReference type="InterPro" id="IPR015797">
    <property type="entry name" value="NUDIX_hydrolase-like_dom_sf"/>
</dbReference>
<dbReference type="OrthoDB" id="9816289at2"/>
<evidence type="ECO:0000256" key="2">
    <source>
        <dbReference type="RuleBase" id="RU003476"/>
    </source>
</evidence>
<gene>
    <name evidence="4" type="ORF">SAMN06296241_2462</name>
</gene>
<dbReference type="EMBL" id="OCMF01000003">
    <property type="protein sequence ID" value="SOC80899.1"/>
    <property type="molecule type" value="Genomic_DNA"/>
</dbReference>
<protein>
    <submittedName>
        <fullName evidence="4">ADP-ribose pyrophosphatase YjhB, NUDIX family</fullName>
    </submittedName>
</protein>
<dbReference type="PROSITE" id="PS51462">
    <property type="entry name" value="NUDIX"/>
    <property type="match status" value="1"/>
</dbReference>
<feature type="domain" description="Nudix hydrolase" evidence="3">
    <location>
        <begin position="67"/>
        <end position="196"/>
    </location>
</feature>
<dbReference type="PRINTS" id="PR00502">
    <property type="entry name" value="NUDIXFAMILY"/>
</dbReference>
<dbReference type="PROSITE" id="PS00893">
    <property type="entry name" value="NUDIX_BOX"/>
    <property type="match status" value="1"/>
</dbReference>
<keyword evidence="5" id="KW-1185">Reference proteome</keyword>
<dbReference type="GO" id="GO:0016787">
    <property type="term" value="F:hydrolase activity"/>
    <property type="evidence" value="ECO:0007669"/>
    <property type="project" value="UniProtKB-KW"/>
</dbReference>
<dbReference type="Pfam" id="PF00293">
    <property type="entry name" value="NUDIX"/>
    <property type="match status" value="1"/>
</dbReference>
<keyword evidence="1 2" id="KW-0378">Hydrolase</keyword>
<dbReference type="SUPFAM" id="SSF55811">
    <property type="entry name" value="Nudix"/>
    <property type="match status" value="1"/>
</dbReference>
<evidence type="ECO:0000256" key="1">
    <source>
        <dbReference type="ARBA" id="ARBA00022801"/>
    </source>
</evidence>
<name>A0A285X8Z7_9FLAO</name>
<evidence type="ECO:0000313" key="4">
    <source>
        <dbReference type="EMBL" id="SOC80899.1"/>
    </source>
</evidence>
<dbReference type="RefSeq" id="WP_097056807.1">
    <property type="nucleotide sequence ID" value="NZ_OCMF01000003.1"/>
</dbReference>
<proteinExistence type="inferred from homology"/>
<accession>A0A285X8Z7</accession>
<dbReference type="InterPro" id="IPR000086">
    <property type="entry name" value="NUDIX_hydrolase_dom"/>
</dbReference>
<dbReference type="CDD" id="cd03673">
    <property type="entry name" value="NUDIX_Ap6A_hydrolase"/>
    <property type="match status" value="1"/>
</dbReference>
<reference evidence="5" key="1">
    <citation type="submission" date="2017-09" db="EMBL/GenBank/DDBJ databases">
        <authorList>
            <person name="Varghese N."/>
            <person name="Submissions S."/>
        </authorList>
    </citation>
    <scope>NUCLEOTIDE SEQUENCE [LARGE SCALE GENOMIC DNA]</scope>
    <source>
        <strain evidence="5">CGMCC 1.12641</strain>
    </source>
</reference>
<evidence type="ECO:0000313" key="5">
    <source>
        <dbReference type="Proteomes" id="UP000219193"/>
    </source>
</evidence>
<dbReference type="AlphaFoldDB" id="A0A285X8Z7"/>
<dbReference type="InterPro" id="IPR020084">
    <property type="entry name" value="NUDIX_hydrolase_CS"/>
</dbReference>
<dbReference type="PANTHER" id="PTHR43736">
    <property type="entry name" value="ADP-RIBOSE PYROPHOSPHATASE"/>
    <property type="match status" value="1"/>
</dbReference>
<dbReference type="Gene3D" id="3.90.79.10">
    <property type="entry name" value="Nucleoside Triphosphate Pyrophosphohydrolase"/>
    <property type="match status" value="1"/>
</dbReference>
<dbReference type="InterPro" id="IPR020476">
    <property type="entry name" value="Nudix_hydrolase"/>
</dbReference>
<sequence length="209" mass="24496">MYKVFVNDIPIILSTERDMGEKYISFPLKEVKLKRIIKKINKGKLLYVNLYHDKKEKLLKHLFKKLPVVTAGGGMVLNSNNEVLFIYRNGRWDLPKGKVEKNESIEAGAIREVEEETGVKNLKISKFLQTTYHIFQRKGRYRLKVTYWYEMTTDYTGELVPEEKEGIKKVKWKNMEKAQKALTKSYANIKLLFPEEVLPLHSKDGISHM</sequence>
<comment type="similarity">
    <text evidence="2">Belongs to the Nudix hydrolase family.</text>
</comment>
<organism evidence="4 5">
    <name type="scientific">Salinimicrobium sediminis</name>
    <dbReference type="NCBI Taxonomy" id="1343891"/>
    <lineage>
        <taxon>Bacteria</taxon>
        <taxon>Pseudomonadati</taxon>
        <taxon>Bacteroidota</taxon>
        <taxon>Flavobacteriia</taxon>
        <taxon>Flavobacteriales</taxon>
        <taxon>Flavobacteriaceae</taxon>
        <taxon>Salinimicrobium</taxon>
    </lineage>
</organism>
<dbReference type="PANTHER" id="PTHR43736:SF1">
    <property type="entry name" value="DIHYDRONEOPTERIN TRIPHOSPHATE DIPHOSPHATASE"/>
    <property type="match status" value="1"/>
</dbReference>
<evidence type="ECO:0000259" key="3">
    <source>
        <dbReference type="PROSITE" id="PS51462"/>
    </source>
</evidence>
<dbReference type="Proteomes" id="UP000219193">
    <property type="component" value="Unassembled WGS sequence"/>
</dbReference>